<name>A0A0W8FJS0_9ZZZZ</name>
<sequence length="113" mass="12540">MPAAVTFQAKPGKEEELEQLPGDPEAGRWAAGLQGAARNTLFFARGRMIRVLEFPDDAEPPSMSDVIQQNPDFERFMRKLGSLIENGFDLDSPGSLEEFSGRITCPLIFDVRP</sequence>
<evidence type="ECO:0000256" key="1">
    <source>
        <dbReference type="SAM" id="MobiDB-lite"/>
    </source>
</evidence>
<organism evidence="2">
    <name type="scientific">hydrocarbon metagenome</name>
    <dbReference type="NCBI Taxonomy" id="938273"/>
    <lineage>
        <taxon>unclassified sequences</taxon>
        <taxon>metagenomes</taxon>
        <taxon>ecological metagenomes</taxon>
    </lineage>
</organism>
<comment type="caution">
    <text evidence="2">The sequence shown here is derived from an EMBL/GenBank/DDBJ whole genome shotgun (WGS) entry which is preliminary data.</text>
</comment>
<dbReference type="EMBL" id="LNQE01001129">
    <property type="protein sequence ID" value="KUG20898.1"/>
    <property type="molecule type" value="Genomic_DNA"/>
</dbReference>
<feature type="region of interest" description="Disordered" evidence="1">
    <location>
        <begin position="1"/>
        <end position="28"/>
    </location>
</feature>
<dbReference type="AlphaFoldDB" id="A0A0W8FJS0"/>
<reference evidence="2" key="1">
    <citation type="journal article" date="2015" name="Proc. Natl. Acad. Sci. U.S.A.">
        <title>Networks of energetic and metabolic interactions define dynamics in microbial communities.</title>
        <authorList>
            <person name="Embree M."/>
            <person name="Liu J.K."/>
            <person name="Al-Bassam M.M."/>
            <person name="Zengler K."/>
        </authorList>
    </citation>
    <scope>NUCLEOTIDE SEQUENCE</scope>
</reference>
<gene>
    <name evidence="2" type="ORF">ASZ90_009343</name>
</gene>
<accession>A0A0W8FJS0</accession>
<protein>
    <submittedName>
        <fullName evidence="2">Uncharacterized protein</fullName>
    </submittedName>
</protein>
<proteinExistence type="predicted"/>
<evidence type="ECO:0000313" key="2">
    <source>
        <dbReference type="EMBL" id="KUG20898.1"/>
    </source>
</evidence>